<dbReference type="EC" id="3.1.13.1" evidence="8"/>
<evidence type="ECO:0000256" key="5">
    <source>
        <dbReference type="ARBA" id="ARBA00022801"/>
    </source>
</evidence>
<name>A4C3J2_9GAMM</name>
<keyword evidence="5 8" id="KW-0378">Hydrolase</keyword>
<keyword evidence="4 8" id="KW-0540">Nuclease</keyword>
<protein>
    <recommendedName>
        <fullName evidence="8">Ribonuclease R</fullName>
        <shortName evidence="8">RNase R</shortName>
        <ecNumber evidence="8">3.1.13.1</ecNumber>
    </recommendedName>
</protein>
<dbReference type="RefSeq" id="WP_009836425.1">
    <property type="nucleotide sequence ID" value="NZ_AAOH01000001.1"/>
</dbReference>
<dbReference type="GO" id="GO:0003723">
    <property type="term" value="F:RNA binding"/>
    <property type="evidence" value="ECO:0007669"/>
    <property type="project" value="UniProtKB-UniRule"/>
</dbReference>
<dbReference type="GO" id="GO:0008859">
    <property type="term" value="F:exoribonuclease II activity"/>
    <property type="evidence" value="ECO:0007669"/>
    <property type="project" value="UniProtKB-UniRule"/>
</dbReference>
<evidence type="ECO:0000256" key="1">
    <source>
        <dbReference type="ARBA" id="ARBA00001849"/>
    </source>
</evidence>
<dbReference type="HAMAP" id="MF_01895">
    <property type="entry name" value="RNase_R"/>
    <property type="match status" value="1"/>
</dbReference>
<dbReference type="PROSITE" id="PS01175">
    <property type="entry name" value="RIBONUCLEASE_II"/>
    <property type="match status" value="1"/>
</dbReference>
<dbReference type="InterPro" id="IPR013223">
    <property type="entry name" value="RNase_B_OB_dom"/>
</dbReference>
<reference evidence="10 11" key="1">
    <citation type="submission" date="2006-02" db="EMBL/GenBank/DDBJ databases">
        <authorList>
            <person name="Moran M.A."/>
            <person name="Kjelleberg S."/>
            <person name="Egan S."/>
            <person name="Saunders N."/>
            <person name="Thomas T."/>
            <person name="Ferriera S."/>
            <person name="Johnson J."/>
            <person name="Kravitz S."/>
            <person name="Halpern A."/>
            <person name="Remington K."/>
            <person name="Beeson K."/>
            <person name="Tran B."/>
            <person name="Rogers Y.-H."/>
            <person name="Friedman R."/>
            <person name="Venter J.C."/>
        </authorList>
    </citation>
    <scope>NUCLEOTIDE SEQUENCE [LARGE SCALE GENOMIC DNA]</scope>
    <source>
        <strain evidence="10 11">D2</strain>
    </source>
</reference>
<sequence>MNLNSTASPSALYDNPIPGREFILSLFGQMKQTLNREQIAYALKLNNAAQKEALRRRLRAMERDGQLLFNQRKGYQIIDQTLLVQGVCRLHHDGFGFVKFSATEKDLFLPKNQLNHVLDGDEVQILLEPNNHKRAVHKLIKIIERRTTHITGIVHREGNEYLLTPNCSKMPHAIPIQSNSVTDACIGQYVNAQITHYPSFRQSLVVTVSEVLGKPNAAGIETKLALRRYGISETWPRALLKQASLLGDTVSESDKVDRVDYRTLPFVTIDGADAKDFDDAVYCEQMPLGEWRLLVAIADVSHYVTPGDALDLEAKQRGTSIYCPDQVIPMLPETLSNGLCSLNPLQDRLVLVCDMTINSKGKVLNATFNEGVIHSHARLTYDDAYAVVANPDSAKAKKVIANTADIAVHLNNLHILYSALIAARQQRGAIEFDAQEYGLKLNLEQKIESIEPIIRHDAHRMIEEFMLCANVATADFLKRHKIAGLFRIHSGPTQKKLNALRSLLLEKGLTLGGGDTPTTHDYNALLNSIGDRADASAIRTLLLRSQSQAEYSATNQGHFGLAYDAYAHFTSPIRRYPDLMTHRAIKAKIRHQQTSVLHKCLSVLRLDKVIHIPLSKKSYPYLGADINTLSSHCSIMSRQADDISREATSALKCQYMTQFIGQSFEATISGTAQYGFFIELDNTAIEGLVPESHFGQGDFLYDKTKQHWRAKTQCFSVGDAIKVILHSVDIRERKMQFTVAKAN</sequence>
<comment type="function">
    <text evidence="8">3'-5' exoribonuclease that releases 5'-nucleoside monophosphates and is involved in maturation of structured RNAs.</text>
</comment>
<dbReference type="EMBL" id="AAOH01000001">
    <property type="protein sequence ID" value="EAR30124.1"/>
    <property type="molecule type" value="Genomic_DNA"/>
</dbReference>
<dbReference type="PANTHER" id="PTHR23355:SF9">
    <property type="entry name" value="DIS3-LIKE EXONUCLEASE 2"/>
    <property type="match status" value="1"/>
</dbReference>
<dbReference type="PROSITE" id="PS50126">
    <property type="entry name" value="S1"/>
    <property type="match status" value="1"/>
</dbReference>
<dbReference type="NCBIfam" id="TIGR02063">
    <property type="entry name" value="RNase_R"/>
    <property type="match status" value="1"/>
</dbReference>
<dbReference type="Pfam" id="PF00575">
    <property type="entry name" value="S1"/>
    <property type="match status" value="1"/>
</dbReference>
<dbReference type="InterPro" id="IPR013668">
    <property type="entry name" value="RNase_R_HTH_12"/>
</dbReference>
<evidence type="ECO:0000259" key="9">
    <source>
        <dbReference type="PROSITE" id="PS50126"/>
    </source>
</evidence>
<gene>
    <name evidence="8" type="primary">rnr</name>
    <name evidence="10" type="ORF">PTD2_01106</name>
</gene>
<organism evidence="10 11">
    <name type="scientific">Pseudoalteromonas tunicata D2</name>
    <dbReference type="NCBI Taxonomy" id="87626"/>
    <lineage>
        <taxon>Bacteria</taxon>
        <taxon>Pseudomonadati</taxon>
        <taxon>Pseudomonadota</taxon>
        <taxon>Gammaproteobacteria</taxon>
        <taxon>Alteromonadales</taxon>
        <taxon>Pseudoalteromonadaceae</taxon>
        <taxon>Pseudoalteromonas</taxon>
    </lineage>
</organism>
<dbReference type="InterPro" id="IPR011805">
    <property type="entry name" value="RNase_R"/>
</dbReference>
<keyword evidence="3 8" id="KW-0963">Cytoplasm</keyword>
<dbReference type="InterPro" id="IPR001900">
    <property type="entry name" value="RNase_II/R"/>
</dbReference>
<dbReference type="Pfam" id="PF08206">
    <property type="entry name" value="OB_RNB"/>
    <property type="match status" value="1"/>
</dbReference>
<comment type="subcellular location">
    <subcellularLocation>
        <location evidence="2 8">Cytoplasm</location>
    </subcellularLocation>
</comment>
<dbReference type="InterPro" id="IPR022966">
    <property type="entry name" value="RNase_II/R_CS"/>
</dbReference>
<dbReference type="STRING" id="87626.PTD2_01106"/>
<comment type="caution">
    <text evidence="10">The sequence shown here is derived from an EMBL/GenBank/DDBJ whole genome shotgun (WGS) entry which is preliminary data.</text>
</comment>
<dbReference type="AlphaFoldDB" id="A4C3J2"/>
<proteinExistence type="inferred from homology"/>
<evidence type="ECO:0000256" key="2">
    <source>
        <dbReference type="ARBA" id="ARBA00004496"/>
    </source>
</evidence>
<evidence type="ECO:0000256" key="8">
    <source>
        <dbReference type="HAMAP-Rule" id="MF_01895"/>
    </source>
</evidence>
<dbReference type="PANTHER" id="PTHR23355">
    <property type="entry name" value="RIBONUCLEASE"/>
    <property type="match status" value="1"/>
</dbReference>
<dbReference type="CDD" id="cd04471">
    <property type="entry name" value="S1_RNase_R"/>
    <property type="match status" value="1"/>
</dbReference>
<dbReference type="InterPro" id="IPR012340">
    <property type="entry name" value="NA-bd_OB-fold"/>
</dbReference>
<dbReference type="NCBIfam" id="TIGR00358">
    <property type="entry name" value="3_prime_RNase"/>
    <property type="match status" value="1"/>
</dbReference>
<dbReference type="Pfam" id="PF08461">
    <property type="entry name" value="WHD_RNase_R"/>
    <property type="match status" value="1"/>
</dbReference>
<evidence type="ECO:0000313" key="11">
    <source>
        <dbReference type="Proteomes" id="UP000006201"/>
    </source>
</evidence>
<evidence type="ECO:0000313" key="10">
    <source>
        <dbReference type="EMBL" id="EAR30124.1"/>
    </source>
</evidence>
<evidence type="ECO:0000256" key="4">
    <source>
        <dbReference type="ARBA" id="ARBA00022722"/>
    </source>
</evidence>
<dbReference type="Gene3D" id="2.40.50.140">
    <property type="entry name" value="Nucleic acid-binding proteins"/>
    <property type="match status" value="2"/>
</dbReference>
<comment type="catalytic activity">
    <reaction evidence="1 8">
        <text>Exonucleolytic cleavage in the 3'- to 5'-direction to yield nucleoside 5'-phosphates.</text>
        <dbReference type="EC" id="3.1.13.1"/>
    </reaction>
</comment>
<dbReference type="Pfam" id="PF17876">
    <property type="entry name" value="CSD2"/>
    <property type="match status" value="1"/>
</dbReference>
<dbReference type="SMART" id="SM00357">
    <property type="entry name" value="CSP"/>
    <property type="match status" value="1"/>
</dbReference>
<dbReference type="Proteomes" id="UP000006201">
    <property type="component" value="Unassembled WGS sequence"/>
</dbReference>
<keyword evidence="11" id="KW-1185">Reference proteome</keyword>
<dbReference type="InterPro" id="IPR011129">
    <property type="entry name" value="CSD"/>
</dbReference>
<dbReference type="OrthoDB" id="9764149at2"/>
<comment type="similarity">
    <text evidence="8">Belongs to the RNR ribonuclease family. RNase R subfamily.</text>
</comment>
<dbReference type="InterPro" id="IPR040476">
    <property type="entry name" value="CSD2"/>
</dbReference>
<keyword evidence="6 8" id="KW-0269">Exonuclease</keyword>
<dbReference type="Pfam" id="PF00773">
    <property type="entry name" value="RNB"/>
    <property type="match status" value="1"/>
</dbReference>
<keyword evidence="7 8" id="KW-0694">RNA-binding</keyword>
<dbReference type="eggNOG" id="COG0557">
    <property type="taxonomic scope" value="Bacteria"/>
</dbReference>
<evidence type="ECO:0000256" key="3">
    <source>
        <dbReference type="ARBA" id="ARBA00022490"/>
    </source>
</evidence>
<dbReference type="InterPro" id="IPR003029">
    <property type="entry name" value="S1_domain"/>
</dbReference>
<evidence type="ECO:0000256" key="6">
    <source>
        <dbReference type="ARBA" id="ARBA00022839"/>
    </source>
</evidence>
<dbReference type="GO" id="GO:0005829">
    <property type="term" value="C:cytosol"/>
    <property type="evidence" value="ECO:0007669"/>
    <property type="project" value="UniProtKB-ARBA"/>
</dbReference>
<dbReference type="SMART" id="SM00955">
    <property type="entry name" value="RNB"/>
    <property type="match status" value="1"/>
</dbReference>
<feature type="domain" description="S1 motif" evidence="9">
    <location>
        <begin position="661"/>
        <end position="740"/>
    </location>
</feature>
<dbReference type="SUPFAM" id="SSF50249">
    <property type="entry name" value="Nucleic acid-binding proteins"/>
    <property type="match status" value="4"/>
</dbReference>
<dbReference type="InterPro" id="IPR050180">
    <property type="entry name" value="RNR_Ribonuclease"/>
</dbReference>
<dbReference type="GO" id="GO:0006402">
    <property type="term" value="P:mRNA catabolic process"/>
    <property type="evidence" value="ECO:0007669"/>
    <property type="project" value="TreeGrafter"/>
</dbReference>
<dbReference type="InterPro" id="IPR004476">
    <property type="entry name" value="RNase_II/RNase_R"/>
</dbReference>
<accession>A4C3J2</accession>
<dbReference type="HOGENOM" id="CLU_002333_7_0_6"/>
<evidence type="ECO:0000256" key="7">
    <source>
        <dbReference type="ARBA" id="ARBA00022884"/>
    </source>
</evidence>